<dbReference type="AlphaFoldDB" id="A0A8J3L845"/>
<dbReference type="InterPro" id="IPR020084">
    <property type="entry name" value="NUDIX_hydrolase_CS"/>
</dbReference>
<reference evidence="3 4" key="1">
    <citation type="submission" date="2021-01" db="EMBL/GenBank/DDBJ databases">
        <title>Whole genome shotgun sequence of Catellatospora coxensis NBRC 107359.</title>
        <authorList>
            <person name="Komaki H."/>
            <person name="Tamura T."/>
        </authorList>
    </citation>
    <scope>NUCLEOTIDE SEQUENCE [LARGE SCALE GENOMIC DNA]</scope>
    <source>
        <strain evidence="3 4">NBRC 107359</strain>
    </source>
</reference>
<evidence type="ECO:0000313" key="4">
    <source>
        <dbReference type="Proteomes" id="UP000630887"/>
    </source>
</evidence>
<dbReference type="PANTHER" id="PTHR16099:SF5">
    <property type="entry name" value="NUCLEOTIDE TRIPHOSPHATE DIPHOSPHATASE NUDT15"/>
    <property type="match status" value="1"/>
</dbReference>
<dbReference type="GO" id="GO:0005829">
    <property type="term" value="C:cytosol"/>
    <property type="evidence" value="ECO:0007669"/>
    <property type="project" value="TreeGrafter"/>
</dbReference>
<feature type="domain" description="Nudix hydrolase" evidence="2">
    <location>
        <begin position="2"/>
        <end position="137"/>
    </location>
</feature>
<dbReference type="InterPro" id="IPR015797">
    <property type="entry name" value="NUDIX_hydrolase-like_dom_sf"/>
</dbReference>
<dbReference type="InterPro" id="IPR000086">
    <property type="entry name" value="NUDIX_hydrolase_dom"/>
</dbReference>
<comment type="caution">
    <text evidence="3">The sequence shown here is derived from an EMBL/GenBank/DDBJ whole genome shotgun (WGS) entry which is preliminary data.</text>
</comment>
<dbReference type="SUPFAM" id="SSF55811">
    <property type="entry name" value="Nudix"/>
    <property type="match status" value="1"/>
</dbReference>
<evidence type="ECO:0000259" key="2">
    <source>
        <dbReference type="PROSITE" id="PS51462"/>
    </source>
</evidence>
<dbReference type="PROSITE" id="PS00893">
    <property type="entry name" value="NUDIX_BOX"/>
    <property type="match status" value="1"/>
</dbReference>
<dbReference type="Pfam" id="PF00293">
    <property type="entry name" value="NUDIX"/>
    <property type="match status" value="1"/>
</dbReference>
<keyword evidence="1" id="KW-0378">Hydrolase</keyword>
<gene>
    <name evidence="3" type="ORF">Cco03nite_75840</name>
</gene>
<evidence type="ECO:0000313" key="3">
    <source>
        <dbReference type="EMBL" id="GIG10884.1"/>
    </source>
</evidence>
<dbReference type="Gene3D" id="3.90.79.10">
    <property type="entry name" value="Nucleoside Triphosphate Pyrophosphohydrolase"/>
    <property type="match status" value="1"/>
</dbReference>
<protein>
    <submittedName>
        <fullName evidence="3">ADP-ribose pyrophosphatase</fullName>
    </submittedName>
</protein>
<evidence type="ECO:0000256" key="1">
    <source>
        <dbReference type="ARBA" id="ARBA00022801"/>
    </source>
</evidence>
<keyword evidence="4" id="KW-1185">Reference proteome</keyword>
<dbReference type="PROSITE" id="PS51462">
    <property type="entry name" value="NUDIX"/>
    <property type="match status" value="1"/>
</dbReference>
<dbReference type="GO" id="GO:0006203">
    <property type="term" value="P:dGTP catabolic process"/>
    <property type="evidence" value="ECO:0007669"/>
    <property type="project" value="TreeGrafter"/>
</dbReference>
<dbReference type="RefSeq" id="WP_203698843.1">
    <property type="nucleotide sequence ID" value="NZ_BAAALC010000005.1"/>
</dbReference>
<dbReference type="EMBL" id="BONI01000104">
    <property type="protein sequence ID" value="GIG10884.1"/>
    <property type="molecule type" value="Genomic_DNA"/>
</dbReference>
<dbReference type="PANTHER" id="PTHR16099">
    <property type="entry name" value="8-OXO-DGTP DIPHOSPHATES NUDT15"/>
    <property type="match status" value="1"/>
</dbReference>
<sequence>MPYTSIVDAMLILTHADRVLLALREGTGYCDGRYNVPSGKLEEGESILDAIVREAHEEIGIRLTAEELQHVATVQARNPEGQRRLGLFFTVEHDPTRHGEPVNAEPHKCAKIEWFPLDMLPNNTVPYTAAGVALKLTGATFGLVEWQ</sequence>
<name>A0A8J3L845_9ACTN</name>
<dbReference type="Proteomes" id="UP000630887">
    <property type="component" value="Unassembled WGS sequence"/>
</dbReference>
<proteinExistence type="predicted"/>
<accession>A0A8J3L845</accession>
<dbReference type="GO" id="GO:0035539">
    <property type="term" value="F:8-oxo-7,8-dihydrodeoxyguanosine triphosphate pyrophosphatase activity"/>
    <property type="evidence" value="ECO:0007669"/>
    <property type="project" value="TreeGrafter"/>
</dbReference>
<organism evidence="3 4">
    <name type="scientific">Catellatospora coxensis</name>
    <dbReference type="NCBI Taxonomy" id="310354"/>
    <lineage>
        <taxon>Bacteria</taxon>
        <taxon>Bacillati</taxon>
        <taxon>Actinomycetota</taxon>
        <taxon>Actinomycetes</taxon>
        <taxon>Micromonosporales</taxon>
        <taxon>Micromonosporaceae</taxon>
        <taxon>Catellatospora</taxon>
    </lineage>
</organism>